<dbReference type="Pfam" id="PF25459">
    <property type="entry name" value="AIM3_BBC1_C"/>
    <property type="match status" value="1"/>
</dbReference>
<protein>
    <recommendedName>
        <fullName evidence="1">BBC1/AIM3 cysteine proteinase-fold domain-containing protein</fullName>
    </recommendedName>
</protein>
<proteinExistence type="predicted"/>
<evidence type="ECO:0000259" key="1">
    <source>
        <dbReference type="Pfam" id="PF25459"/>
    </source>
</evidence>
<dbReference type="OrthoDB" id="207120at2759"/>
<evidence type="ECO:0000313" key="3">
    <source>
        <dbReference type="Proteomes" id="UP000094285"/>
    </source>
</evidence>
<dbReference type="RefSeq" id="XP_020062626.1">
    <property type="nucleotide sequence ID" value="XM_020210468.1"/>
</dbReference>
<dbReference type="InterPro" id="IPR057402">
    <property type="entry name" value="AIM3_BBC1_C"/>
</dbReference>
<dbReference type="GeneID" id="30984604"/>
<evidence type="ECO:0000313" key="2">
    <source>
        <dbReference type="EMBL" id="ODV77504.1"/>
    </source>
</evidence>
<dbReference type="STRING" id="984487.A0A1E4SDB2"/>
<dbReference type="Proteomes" id="UP000094285">
    <property type="component" value="Unassembled WGS sequence"/>
</dbReference>
<dbReference type="AlphaFoldDB" id="A0A1E4SDB2"/>
<gene>
    <name evidence="2" type="ORF">CANTADRAFT_55620</name>
</gene>
<keyword evidence="3" id="KW-1185">Reference proteome</keyword>
<feature type="non-terminal residue" evidence="2">
    <location>
        <position position="1"/>
    </location>
</feature>
<accession>A0A1E4SDB2</accession>
<name>A0A1E4SDB2_9ASCO</name>
<dbReference type="EMBL" id="KV453915">
    <property type="protein sequence ID" value="ODV77504.1"/>
    <property type="molecule type" value="Genomic_DNA"/>
</dbReference>
<feature type="domain" description="BBC1/AIM3 cysteine proteinase-fold" evidence="1">
    <location>
        <begin position="73"/>
        <end position="242"/>
    </location>
</feature>
<sequence length="242" mass="27588">WWLRGELPESLAGKIGVDLVYEIESNQIKKRGNRTVNYRDYYVLFYDLSQIIFELEYESEDPRSTIHFVRRFTKPIPIIRKDLLDKYHRAFANAIVSKASTLIGTKIADNVVSVVLEGLGKTEIVKPIGYKSFGVTIYKNINNTNVAKIDEIKAGDVLWIRNGKFATQKGLLGNKSTVLGEGNNPQDSYTSIIYEFDPKKEKFKVIELDSAGHVKKESYKIGDLKSGRIRVFRVVGKGYVDW</sequence>
<organism evidence="2 3">
    <name type="scientific">Suhomyces tanzawaensis NRRL Y-17324</name>
    <dbReference type="NCBI Taxonomy" id="984487"/>
    <lineage>
        <taxon>Eukaryota</taxon>
        <taxon>Fungi</taxon>
        <taxon>Dikarya</taxon>
        <taxon>Ascomycota</taxon>
        <taxon>Saccharomycotina</taxon>
        <taxon>Pichiomycetes</taxon>
        <taxon>Debaryomycetaceae</taxon>
        <taxon>Suhomyces</taxon>
    </lineage>
</organism>
<reference evidence="3" key="1">
    <citation type="submission" date="2016-05" db="EMBL/GenBank/DDBJ databases">
        <title>Comparative genomics of biotechnologically important yeasts.</title>
        <authorList>
            <consortium name="DOE Joint Genome Institute"/>
            <person name="Riley R."/>
            <person name="Haridas S."/>
            <person name="Wolfe K.H."/>
            <person name="Lopes M.R."/>
            <person name="Hittinger C.T."/>
            <person name="Goker M."/>
            <person name="Salamov A."/>
            <person name="Wisecaver J."/>
            <person name="Long T.M."/>
            <person name="Aerts A.L."/>
            <person name="Barry K."/>
            <person name="Choi C."/>
            <person name="Clum A."/>
            <person name="Coughlan A.Y."/>
            <person name="Deshpande S."/>
            <person name="Douglass A.P."/>
            <person name="Hanson S.J."/>
            <person name="Klenk H.-P."/>
            <person name="Labutti K."/>
            <person name="Lapidus A."/>
            <person name="Lindquist E."/>
            <person name="Lipzen A."/>
            <person name="Meier-Kolthoff J.P."/>
            <person name="Ohm R.A."/>
            <person name="Otillar R.P."/>
            <person name="Pangilinan J."/>
            <person name="Peng Y."/>
            <person name="Rokas A."/>
            <person name="Rosa C.A."/>
            <person name="Scheuner C."/>
            <person name="Sibirny A.A."/>
            <person name="Slot J.C."/>
            <person name="Stielow J.B."/>
            <person name="Sun H."/>
            <person name="Kurtzman C.P."/>
            <person name="Blackwell M."/>
            <person name="Grigoriev I.V."/>
            <person name="Jeffries T.W."/>
        </authorList>
    </citation>
    <scope>NUCLEOTIDE SEQUENCE [LARGE SCALE GENOMIC DNA]</scope>
    <source>
        <strain evidence="3">NRRL Y-17324</strain>
    </source>
</reference>